<organism evidence="1 2">
    <name type="scientific">Gigaspora margarita</name>
    <dbReference type="NCBI Taxonomy" id="4874"/>
    <lineage>
        <taxon>Eukaryota</taxon>
        <taxon>Fungi</taxon>
        <taxon>Fungi incertae sedis</taxon>
        <taxon>Mucoromycota</taxon>
        <taxon>Glomeromycotina</taxon>
        <taxon>Glomeromycetes</taxon>
        <taxon>Diversisporales</taxon>
        <taxon>Gigasporaceae</taxon>
        <taxon>Gigaspora</taxon>
    </lineage>
</organism>
<evidence type="ECO:0000313" key="2">
    <source>
        <dbReference type="Proteomes" id="UP000439903"/>
    </source>
</evidence>
<proteinExistence type="predicted"/>
<evidence type="ECO:0000313" key="1">
    <source>
        <dbReference type="EMBL" id="KAF0509716.1"/>
    </source>
</evidence>
<reference evidence="1 2" key="1">
    <citation type="journal article" date="2019" name="Environ. Microbiol.">
        <title>At the nexus of three kingdoms: the genome of the mycorrhizal fungus Gigaspora margarita provides insights into plant, endobacterial and fungal interactions.</title>
        <authorList>
            <person name="Venice F."/>
            <person name="Ghignone S."/>
            <person name="Salvioli di Fossalunga A."/>
            <person name="Amselem J."/>
            <person name="Novero M."/>
            <person name="Xianan X."/>
            <person name="Sedzielewska Toro K."/>
            <person name="Morin E."/>
            <person name="Lipzen A."/>
            <person name="Grigoriev I.V."/>
            <person name="Henrissat B."/>
            <person name="Martin F.M."/>
            <person name="Bonfante P."/>
        </authorList>
    </citation>
    <scope>NUCLEOTIDE SEQUENCE [LARGE SCALE GENOMIC DNA]</scope>
    <source>
        <strain evidence="1 2">BEG34</strain>
    </source>
</reference>
<comment type="caution">
    <text evidence="1">The sequence shown here is derived from an EMBL/GenBank/DDBJ whole genome shotgun (WGS) entry which is preliminary data.</text>
</comment>
<gene>
    <name evidence="1" type="ORF">F8M41_018552</name>
</gene>
<keyword evidence="2" id="KW-1185">Reference proteome</keyword>
<dbReference type="AlphaFoldDB" id="A0A8H4ELC5"/>
<dbReference type="EMBL" id="WTPW01000453">
    <property type="protein sequence ID" value="KAF0509716.1"/>
    <property type="molecule type" value="Genomic_DNA"/>
</dbReference>
<dbReference type="Proteomes" id="UP000439903">
    <property type="component" value="Unassembled WGS sequence"/>
</dbReference>
<name>A0A8H4ELC5_GIGMA</name>
<protein>
    <submittedName>
        <fullName evidence="1">Uncharacterized protein</fullName>
    </submittedName>
</protein>
<sequence length="80" mass="9734">MPERSLYKNGDSIVSVVEERFLYDDSRVEKELGKNRIEMRKVDEKLKVIWKHKSDLDLVIKRKVEHRRRINRIVQLDLED</sequence>
<accession>A0A8H4ELC5</accession>